<feature type="compositionally biased region" description="Polar residues" evidence="1">
    <location>
        <begin position="1277"/>
        <end position="1291"/>
    </location>
</feature>
<evidence type="ECO:0000259" key="2">
    <source>
        <dbReference type="Pfam" id="PF00646"/>
    </source>
</evidence>
<dbReference type="EMBL" id="JABCIY010000344">
    <property type="protein sequence ID" value="KAF7184951.1"/>
    <property type="molecule type" value="Genomic_DNA"/>
</dbReference>
<feature type="compositionally biased region" description="Low complexity" evidence="1">
    <location>
        <begin position="1098"/>
        <end position="1113"/>
    </location>
</feature>
<feature type="compositionally biased region" description="Polar residues" evidence="1">
    <location>
        <begin position="420"/>
        <end position="445"/>
    </location>
</feature>
<feature type="domain" description="DUF7892" evidence="3">
    <location>
        <begin position="845"/>
        <end position="1003"/>
    </location>
</feature>
<feature type="compositionally biased region" description="Polar residues" evidence="1">
    <location>
        <begin position="663"/>
        <end position="674"/>
    </location>
</feature>
<feature type="region of interest" description="Disordered" evidence="1">
    <location>
        <begin position="1090"/>
        <end position="1171"/>
    </location>
</feature>
<gene>
    <name evidence="4" type="ORF">HII31_13574</name>
</gene>
<keyword evidence="5" id="KW-1185">Reference proteome</keyword>
<dbReference type="CDD" id="cd09917">
    <property type="entry name" value="F-box_SF"/>
    <property type="match status" value="1"/>
</dbReference>
<feature type="region of interest" description="Disordered" evidence="1">
    <location>
        <begin position="656"/>
        <end position="677"/>
    </location>
</feature>
<accession>A0A8H6R2Z1</accession>
<feature type="compositionally biased region" description="Basic residues" evidence="1">
    <location>
        <begin position="1037"/>
        <end position="1049"/>
    </location>
</feature>
<feature type="region of interest" description="Disordered" evidence="1">
    <location>
        <begin position="752"/>
        <end position="851"/>
    </location>
</feature>
<dbReference type="Pfam" id="PF25422">
    <property type="entry name" value="DUF7892"/>
    <property type="match status" value="1"/>
</dbReference>
<dbReference type="SUPFAM" id="SSF81383">
    <property type="entry name" value="F-box domain"/>
    <property type="match status" value="1"/>
</dbReference>
<dbReference type="Pfam" id="PF00646">
    <property type="entry name" value="F-box"/>
    <property type="match status" value="1"/>
</dbReference>
<feature type="compositionally biased region" description="Low complexity" evidence="1">
    <location>
        <begin position="1162"/>
        <end position="1171"/>
    </location>
</feature>
<feature type="compositionally biased region" description="Polar residues" evidence="1">
    <location>
        <begin position="1231"/>
        <end position="1240"/>
    </location>
</feature>
<evidence type="ECO:0008006" key="6">
    <source>
        <dbReference type="Google" id="ProtNLM"/>
    </source>
</evidence>
<evidence type="ECO:0000259" key="3">
    <source>
        <dbReference type="Pfam" id="PF25422"/>
    </source>
</evidence>
<organism evidence="4 5">
    <name type="scientific">Pseudocercospora fuligena</name>
    <dbReference type="NCBI Taxonomy" id="685502"/>
    <lineage>
        <taxon>Eukaryota</taxon>
        <taxon>Fungi</taxon>
        <taxon>Dikarya</taxon>
        <taxon>Ascomycota</taxon>
        <taxon>Pezizomycotina</taxon>
        <taxon>Dothideomycetes</taxon>
        <taxon>Dothideomycetidae</taxon>
        <taxon>Mycosphaerellales</taxon>
        <taxon>Mycosphaerellaceae</taxon>
        <taxon>Pseudocercospora</taxon>
    </lineage>
</organism>
<feature type="compositionally biased region" description="Low complexity" evidence="1">
    <location>
        <begin position="22"/>
        <end position="44"/>
    </location>
</feature>
<evidence type="ECO:0000313" key="5">
    <source>
        <dbReference type="Proteomes" id="UP000660729"/>
    </source>
</evidence>
<feature type="region of interest" description="Disordered" evidence="1">
    <location>
        <begin position="1"/>
        <end position="164"/>
    </location>
</feature>
<protein>
    <recommendedName>
        <fullName evidence="6">F-box domain-containing protein</fullName>
    </recommendedName>
</protein>
<feature type="region of interest" description="Disordered" evidence="1">
    <location>
        <begin position="1427"/>
        <end position="1450"/>
    </location>
</feature>
<evidence type="ECO:0000256" key="1">
    <source>
        <dbReference type="SAM" id="MobiDB-lite"/>
    </source>
</evidence>
<dbReference type="Proteomes" id="UP000660729">
    <property type="component" value="Unassembled WGS sequence"/>
</dbReference>
<feature type="domain" description="F-box" evidence="2">
    <location>
        <begin position="167"/>
        <end position="199"/>
    </location>
</feature>
<dbReference type="OrthoDB" id="2322499at2759"/>
<feature type="region of interest" description="Disordered" evidence="1">
    <location>
        <begin position="1034"/>
        <end position="1074"/>
    </location>
</feature>
<comment type="caution">
    <text evidence="4">The sequence shown here is derived from an EMBL/GenBank/DDBJ whole genome shotgun (WGS) entry which is preliminary data.</text>
</comment>
<dbReference type="InterPro" id="IPR036047">
    <property type="entry name" value="F-box-like_dom_sf"/>
</dbReference>
<evidence type="ECO:0000313" key="4">
    <source>
        <dbReference type="EMBL" id="KAF7184951.1"/>
    </source>
</evidence>
<feature type="region of interest" description="Disordered" evidence="1">
    <location>
        <begin position="419"/>
        <end position="446"/>
    </location>
</feature>
<reference evidence="4" key="1">
    <citation type="submission" date="2020-04" db="EMBL/GenBank/DDBJ databases">
        <title>Draft genome resource of the tomato pathogen Pseudocercospora fuligena.</title>
        <authorList>
            <person name="Zaccaron A."/>
        </authorList>
    </citation>
    <scope>NUCLEOTIDE SEQUENCE</scope>
    <source>
        <strain evidence="4">PF001</strain>
    </source>
</reference>
<name>A0A8H6R2Z1_9PEZI</name>
<proteinExistence type="predicted"/>
<feature type="compositionally biased region" description="Low complexity" evidence="1">
    <location>
        <begin position="1210"/>
        <end position="1228"/>
    </location>
</feature>
<dbReference type="InterPro" id="IPR001810">
    <property type="entry name" value="F-box_dom"/>
</dbReference>
<feature type="compositionally biased region" description="Polar residues" evidence="1">
    <location>
        <begin position="1125"/>
        <end position="1149"/>
    </location>
</feature>
<feature type="region of interest" description="Disordered" evidence="1">
    <location>
        <begin position="1204"/>
        <end position="1313"/>
    </location>
</feature>
<dbReference type="InterPro" id="IPR057214">
    <property type="entry name" value="DUF7892"/>
</dbReference>
<sequence length="1450" mass="159748">MEGDDRRASSEAPSESWDELYENNTPAPAASPPLATAQQPLPEAVALTDNQFTPSSTGSPPSNPEADATVDAPLPAADQSVDAGPQDDSSSEMDVSEPSRPATPEPLPAVATANSDGAVTVDITEPNGAKRKLSNAVEDADRNGDTVTAEEQSKKRKLSDSPREVPLPPAVWQRIFMHCSPASLCRLLRVSKELNNILTGIKAAPPSPLDKSAARLVDSETIWTNARKMFFPQLPRPLARYSELEMLQLLGGKTCQFCGRDPVPPPATSVFTCGPGHMGVRVLYPFGVRSCGPCVEPQLLRDVQLLSDSAMAPLRLGLSFAYRSPDYHFAFESVRQLPGGIPGHLRFSKMYFSPDLEALKAEEGEAKSLGDGAVDEWRKGLFTKGKDMMADSARWEKWEMQLRLGANLAQVLREYDPSSFPHSQSFQDMQGRQPGVNGTTSSMATNGMHPLPQPVHVFQNGYGAPTQHFPPGFYYHSPFTPAPVPQPHFRPVKNQHEVEQARQARKAEIERRCQELEPPVEPNVLIHMETFQAAMQITSPLTDSAWEVLKPRILAQREAAELAEHERASALAALQASVPMPISEDIISRPARETYDREYQDAQMPLRKKLGEYADDLINGQWKGGKMLDRDNIPIFAVQVLLHVKKCYTADKESGALAELEPSSKQEGTNQTTPSEPPFLSLDNMKWVYENKVRPFTDNQRKEHFVCAGCEDKPKLFAFEGLIQHYGAKHTSEFSKGNIIVHWETAKWPDKPPFQTNPTLYIKPDRRVSDYRSQGRARNTPQGHGHESPFNAAPAGSHATPYANGQSSHSPGYPPPQYGQAQPVAQSNGYFPEQSLPPKPQLEPSHDDQVNQLSSDAREVWDALDGVKNLLECIRIQTVIHHAVARFKSRFNHQPTLDLLTDAMATSDNVRPLKHVSGLACKSCISASPSKDQTTYWSRIRGWKLYNMSSLITHFKLMHQPETPFGQADWTTKMIEVPEKATLKDLMLSPGMDDEKLALIAAAFPAAFPSPLPRIGLVTEEVMAPKPVKGLLERLGKKSQKAQSKKRGQKPANGSQDRDSSQEPLPEPTEDEYDPLRPALVQSQALDPAQFDTDARKPSLPAAPQPQSQPSTAGTFNLAPETLAALQSLTSMTPQHQPQSVNDRASRSPSVGRVDPAPPSRSSVPTSASVLVSAPAPVPASLATPTGPPDIAAILASLTGQSALTTPPVSASASHRPSSSSRQQHSGSFGPANQQPTPVYQNEARRPSSRYDSVPQQQPRRPEPVAQHDVGELQAALSRNSRQYEQNQHQHQAYREPVRAAPAPPPAHSPPQYQYIYEDRHPYAQPAPTPVYREAPVQYIQVPEREYIPPGYQYERPASKPIYVDQYGRPLIPIDSAPAPVQYAPNPYEQQQYARVPEQHVYTTIAPSSHHQPVYDDRRPVYYETVPHGTSGVPPRYAAYDDGRASVPRS</sequence>